<dbReference type="HOGENOM" id="CLU_882439_0_0_11"/>
<geneLocation type="plasmid" evidence="2 3">
    <name>pREL1</name>
</geneLocation>
<feature type="signal peptide" evidence="1">
    <location>
        <begin position="1"/>
        <end position="23"/>
    </location>
</feature>
<keyword evidence="1" id="KW-0732">Signal</keyword>
<gene>
    <name evidence="2" type="ordered locus">RER_pREL1-00530</name>
</gene>
<reference evidence="2 3" key="2">
    <citation type="journal article" date="2006" name="Environ. Microbiol.">
        <title>Sequence analysis of three plasmids harboured in Rhodococcus erythropolis strain PR4.</title>
        <authorList>
            <person name="Sekine M."/>
            <person name="Tanikawa S."/>
            <person name="Omata S."/>
            <person name="Saito M."/>
            <person name="Fujisawa T."/>
            <person name="Tsukatani N."/>
            <person name="Tajima T."/>
            <person name="Sekigawa T."/>
            <person name="Kosugi H."/>
            <person name="Matsuo Y."/>
            <person name="Nishiko R."/>
            <person name="Imamura K."/>
            <person name="Ito M."/>
            <person name="Narita H."/>
            <person name="Tago S."/>
            <person name="Fujita N."/>
            <person name="Harayama S."/>
        </authorList>
    </citation>
    <scope>NUCLEOTIDE SEQUENCE [LARGE SCALE GENOMIC DNA]</scope>
    <source>
        <strain evidence="3">PR4 / NBRC 100887</strain>
        <plasmid evidence="2 3">pREL1</plasmid>
    </source>
</reference>
<dbReference type="Proteomes" id="UP000002204">
    <property type="component" value="Plasmid pREL1"/>
</dbReference>
<accession>Q3L9W7</accession>
<evidence type="ECO:0000256" key="1">
    <source>
        <dbReference type="SAM" id="SignalP"/>
    </source>
</evidence>
<dbReference type="EMBL" id="AP008931">
    <property type="protein sequence ID" value="BAE45996.1"/>
    <property type="molecule type" value="Genomic_DNA"/>
</dbReference>
<evidence type="ECO:0000313" key="2">
    <source>
        <dbReference type="EMBL" id="BAE45996.1"/>
    </source>
</evidence>
<dbReference type="PATRIC" id="fig|234621.6.peg.178"/>
<name>Q3L9W7_RHOE4</name>
<dbReference type="KEGG" id="rer:RER_pREL1-00530"/>
<sequence length="314" mass="30239">MRIFATATLVCGVLVTGSQSALAQPGVGGGGVDVSSSPGGVNVTVGGGYVSAPAGSGAGAGAGAVGGGAAGNAGGGGGGAGTGGAGPAAAPPSGTLNAILQGACLGTPGGCPAPPAAPGIEVPPTPPSMAEIMNTVSMAITAMQLEKPPMCWTPEPANSGGGQRTGLVGKESWAFMCPNDVRESTTGPVNRAATSGVVTVTANAINTGVLINHGDGDVQLCPGALLPFTPYTDAVDASPLSPASGTPSPTCGHRLAKSSIGQPQDVFKVSATSNWVVTWTATWPGGTMGGVAPTPLTSMYDRRVGELQVLVTPN</sequence>
<dbReference type="AlphaFoldDB" id="Q3L9W7"/>
<organism evidence="2 3">
    <name type="scientific">Rhodococcus erythropolis (strain PR4 / NBRC 100887)</name>
    <dbReference type="NCBI Taxonomy" id="234621"/>
    <lineage>
        <taxon>Bacteria</taxon>
        <taxon>Bacillati</taxon>
        <taxon>Actinomycetota</taxon>
        <taxon>Actinomycetes</taxon>
        <taxon>Mycobacteriales</taxon>
        <taxon>Nocardiaceae</taxon>
        <taxon>Rhodococcus</taxon>
        <taxon>Rhodococcus erythropolis group</taxon>
    </lineage>
</organism>
<feature type="chain" id="PRO_5004227879" evidence="1">
    <location>
        <begin position="24"/>
        <end position="314"/>
    </location>
</feature>
<keyword evidence="2" id="KW-0614">Plasmid</keyword>
<proteinExistence type="predicted"/>
<protein>
    <submittedName>
        <fullName evidence="2">Uncharacterized protein</fullName>
    </submittedName>
</protein>
<evidence type="ECO:0000313" key="3">
    <source>
        <dbReference type="Proteomes" id="UP000002204"/>
    </source>
</evidence>
<reference evidence="3" key="1">
    <citation type="submission" date="2005-03" db="EMBL/GenBank/DDBJ databases">
        <title>Comparison of the complete genome sequences of Rhodococcus erythropolis PR4 and Rhodococcus opacus B4.</title>
        <authorList>
            <person name="Takarada H."/>
            <person name="Sekine M."/>
            <person name="Hosoyama A."/>
            <person name="Yamada R."/>
            <person name="Fujisawa T."/>
            <person name="Omata S."/>
            <person name="Shimizu A."/>
            <person name="Tsukatani N."/>
            <person name="Tanikawa S."/>
            <person name="Fujita N."/>
            <person name="Harayama S."/>
        </authorList>
    </citation>
    <scope>NUCLEOTIDE SEQUENCE [LARGE SCALE GENOMIC DNA]</scope>
    <source>
        <strain evidence="3">PR4 / NBRC 100887</strain>
        <plasmid evidence="3">pREL1</plasmid>
    </source>
</reference>